<evidence type="ECO:0000256" key="6">
    <source>
        <dbReference type="ARBA" id="ARBA00022968"/>
    </source>
</evidence>
<dbReference type="GO" id="GO:0006493">
    <property type="term" value="P:protein O-linked glycosylation"/>
    <property type="evidence" value="ECO:0007669"/>
    <property type="project" value="TreeGrafter"/>
</dbReference>
<dbReference type="Proteomes" id="UP001165289">
    <property type="component" value="Unassembled WGS sequence"/>
</dbReference>
<keyword evidence="8 10" id="KW-0333">Golgi apparatus</keyword>
<evidence type="ECO:0000256" key="8">
    <source>
        <dbReference type="ARBA" id="ARBA00023034"/>
    </source>
</evidence>
<dbReference type="PANTHER" id="PTHR11214:SF3">
    <property type="entry name" value="BETA-1,3-GALACTOSYLTRANSFERASE 6"/>
    <property type="match status" value="1"/>
</dbReference>
<dbReference type="GO" id="GO:0006024">
    <property type="term" value="P:glycosaminoglycan biosynthetic process"/>
    <property type="evidence" value="ECO:0007669"/>
    <property type="project" value="TreeGrafter"/>
</dbReference>
<dbReference type="InterPro" id="IPR002659">
    <property type="entry name" value="Glyco_trans_31"/>
</dbReference>
<keyword evidence="4" id="KW-0808">Transferase</keyword>
<sequence length="277" mass="32242">MFCYDPYALCFMNKDCNAKAGTNKVPLLLYIIIITAPDKYLQREAIRNSWVKTLINNNSMKYAFFIGDIGISKLQMDAVKEEIDKFRDIVILDDVDEVYTKLSRKVLQAFAWTYRYIDAVYYLKTDDDCFIVIDNLYATLTNGNLVTKKLIFGKIAKFYRVLRDGKWAEPNWFLCGIYLPYSLGLGYIITQDVVNYLTGNSNRLMHYNNEDTSLGSWIAPLELEYVNEDRILNLVYPSPCETAIWLIHGCDPKDMIDIQSSMLNGTDICDWWYNSYY</sequence>
<dbReference type="Gene3D" id="3.90.550.50">
    <property type="match status" value="1"/>
</dbReference>
<evidence type="ECO:0000313" key="12">
    <source>
        <dbReference type="Proteomes" id="UP001165289"/>
    </source>
</evidence>
<protein>
    <recommendedName>
        <fullName evidence="10">Hexosyltransferase</fullName>
        <ecNumber evidence="10">2.4.1.-</ecNumber>
    </recommendedName>
</protein>
<proteinExistence type="inferred from homology"/>
<comment type="similarity">
    <text evidence="2 10">Belongs to the glycosyltransferase 31 family.</text>
</comment>
<dbReference type="GO" id="GO:0000139">
    <property type="term" value="C:Golgi membrane"/>
    <property type="evidence" value="ECO:0007669"/>
    <property type="project" value="UniProtKB-SubCell"/>
</dbReference>
<evidence type="ECO:0000256" key="1">
    <source>
        <dbReference type="ARBA" id="ARBA00004323"/>
    </source>
</evidence>
<reference evidence="11 12" key="1">
    <citation type="journal article" date="2023" name="BMC Biol.">
        <title>The compact genome of the sponge Oopsacas minuta (Hexactinellida) is lacking key metazoan core genes.</title>
        <authorList>
            <person name="Santini S."/>
            <person name="Schenkelaars Q."/>
            <person name="Jourda C."/>
            <person name="Duchesne M."/>
            <person name="Belahbib H."/>
            <person name="Rocher C."/>
            <person name="Selva M."/>
            <person name="Riesgo A."/>
            <person name="Vervoort M."/>
            <person name="Leys S.P."/>
            <person name="Kodjabachian L."/>
            <person name="Le Bivic A."/>
            <person name="Borchiellini C."/>
            <person name="Claverie J.M."/>
            <person name="Renard E."/>
        </authorList>
    </citation>
    <scope>NUCLEOTIDE SEQUENCE [LARGE SCALE GENOMIC DNA]</scope>
    <source>
        <strain evidence="11">SPO-2</strain>
    </source>
</reference>
<comment type="subcellular location">
    <subcellularLocation>
        <location evidence="1 10">Golgi apparatus membrane</location>
        <topology evidence="1 10">Single-pass type II membrane protein</topology>
    </subcellularLocation>
</comment>
<evidence type="ECO:0000256" key="5">
    <source>
        <dbReference type="ARBA" id="ARBA00022692"/>
    </source>
</evidence>
<keyword evidence="12" id="KW-1185">Reference proteome</keyword>
<keyword evidence="9" id="KW-0472">Membrane</keyword>
<evidence type="ECO:0000256" key="7">
    <source>
        <dbReference type="ARBA" id="ARBA00022989"/>
    </source>
</evidence>
<dbReference type="AlphaFoldDB" id="A0AAV7K0U3"/>
<dbReference type="EMBL" id="JAKMXF010000222">
    <property type="protein sequence ID" value="KAI6654384.1"/>
    <property type="molecule type" value="Genomic_DNA"/>
</dbReference>
<evidence type="ECO:0000313" key="11">
    <source>
        <dbReference type="EMBL" id="KAI6654384.1"/>
    </source>
</evidence>
<dbReference type="PANTHER" id="PTHR11214">
    <property type="entry name" value="BETA-1,3-N-ACETYLGLUCOSAMINYLTRANSFERASE"/>
    <property type="match status" value="1"/>
</dbReference>
<gene>
    <name evidence="11" type="ORF">LOD99_781</name>
</gene>
<evidence type="ECO:0000256" key="4">
    <source>
        <dbReference type="ARBA" id="ARBA00022679"/>
    </source>
</evidence>
<keyword evidence="7" id="KW-1133">Transmembrane helix</keyword>
<keyword evidence="5" id="KW-0812">Transmembrane</keyword>
<dbReference type="Pfam" id="PF01762">
    <property type="entry name" value="Galactosyl_T"/>
    <property type="match status" value="1"/>
</dbReference>
<evidence type="ECO:0000256" key="2">
    <source>
        <dbReference type="ARBA" id="ARBA00008661"/>
    </source>
</evidence>
<evidence type="ECO:0000256" key="9">
    <source>
        <dbReference type="ARBA" id="ARBA00023136"/>
    </source>
</evidence>
<accession>A0AAV7K0U3</accession>
<comment type="caution">
    <text evidence="11">The sequence shown here is derived from an EMBL/GenBank/DDBJ whole genome shotgun (WGS) entry which is preliminary data.</text>
</comment>
<keyword evidence="3 10" id="KW-0328">Glycosyltransferase</keyword>
<name>A0AAV7K0U3_9METZ</name>
<dbReference type="EC" id="2.4.1.-" evidence="10"/>
<keyword evidence="6" id="KW-0735">Signal-anchor</keyword>
<evidence type="ECO:0000256" key="10">
    <source>
        <dbReference type="RuleBase" id="RU363063"/>
    </source>
</evidence>
<dbReference type="GO" id="GO:0047220">
    <property type="term" value="F:galactosylxylosylprotein 3-beta-galactosyltransferase activity"/>
    <property type="evidence" value="ECO:0007669"/>
    <property type="project" value="TreeGrafter"/>
</dbReference>
<organism evidence="11 12">
    <name type="scientific">Oopsacas minuta</name>
    <dbReference type="NCBI Taxonomy" id="111878"/>
    <lineage>
        <taxon>Eukaryota</taxon>
        <taxon>Metazoa</taxon>
        <taxon>Porifera</taxon>
        <taxon>Hexactinellida</taxon>
        <taxon>Hexasterophora</taxon>
        <taxon>Lyssacinosida</taxon>
        <taxon>Leucopsacidae</taxon>
        <taxon>Oopsacas</taxon>
    </lineage>
</organism>
<evidence type="ECO:0000256" key="3">
    <source>
        <dbReference type="ARBA" id="ARBA00022676"/>
    </source>
</evidence>